<feature type="compositionally biased region" description="Polar residues" evidence="1">
    <location>
        <begin position="358"/>
        <end position="367"/>
    </location>
</feature>
<feature type="compositionally biased region" description="Polar residues" evidence="1">
    <location>
        <begin position="511"/>
        <end position="530"/>
    </location>
</feature>
<sequence>MKLHKRLFINGEEVTPASHRINTMISNGGKAMFEFAKEEAPKRLDTVLFMTGYNDKIEPWFNGYIEKVLPAVNGYHKVIVKEQAGILSHRWPISIEHPTMRDVLMALGDQTGIEFELPENAAEYTDTPIPNFVSQGSGYQCLKALARAFNVPDLVWFQHPGTDTVWIGAFEHSRFAGKNVDIPPELTELQRGDSITFAPFPMLRPGAIINGQRIKSLMLDSDLMTASWQARADEIPARQREMLDHFPEMAAMHHLPRFGRVERVRDNSQAGDTADPFRPRYAIDVQLLDENMQPDAVPVYQSVPLPVHMSGHESGLLSYPLEGTLVEIAFAYGRNDRPIIRGIYGREYALPEIAPGEQLQQQRQEVSSRIDAAGNTTEQTDQRQQKHAYHQHDEADHYTALFGDKAEQVNGHSTENVLAQKIIEALGGVSITAGDDITLGSLGNHHTATAGEMVETIGKLRRSVAAQYQWHQAPLTWIGTNDVNIVRLLDYLMICVQRLATHCAVHKHSSPETGAPTSAPLNAGDFNSRSNDAKELHETLDPITK</sequence>
<name>A0AB36K7D4_9GAMM</name>
<dbReference type="SUPFAM" id="SSF69349">
    <property type="entry name" value="Phage fibre proteins"/>
    <property type="match status" value="1"/>
</dbReference>
<accession>A0AB36K7D4</accession>
<evidence type="ECO:0008006" key="4">
    <source>
        <dbReference type="Google" id="ProtNLM"/>
    </source>
</evidence>
<organism evidence="2 3">
    <name type="scientific">Salinivibrio kushneri</name>
    <dbReference type="NCBI Taxonomy" id="1908198"/>
    <lineage>
        <taxon>Bacteria</taxon>
        <taxon>Pseudomonadati</taxon>
        <taxon>Pseudomonadota</taxon>
        <taxon>Gammaproteobacteria</taxon>
        <taxon>Vibrionales</taxon>
        <taxon>Vibrionaceae</taxon>
        <taxon>Salinivibrio</taxon>
    </lineage>
</organism>
<protein>
    <recommendedName>
        <fullName evidence="4">Phage protein</fullName>
    </recommendedName>
</protein>
<dbReference type="SUPFAM" id="SSF69255">
    <property type="entry name" value="gp5 N-terminal domain-like"/>
    <property type="match status" value="1"/>
</dbReference>
<dbReference type="AlphaFoldDB" id="A0AB36K7D4"/>
<dbReference type="Proteomes" id="UP000188726">
    <property type="component" value="Unassembled WGS sequence"/>
</dbReference>
<gene>
    <name evidence="2" type="ORF">BZG09_05365</name>
</gene>
<dbReference type="RefSeq" id="WP_077457572.1">
    <property type="nucleotide sequence ID" value="NZ_MUEO01000009.1"/>
</dbReference>
<comment type="caution">
    <text evidence="2">The sequence shown here is derived from an EMBL/GenBank/DDBJ whole genome shotgun (WGS) entry which is preliminary data.</text>
</comment>
<feature type="region of interest" description="Disordered" evidence="1">
    <location>
        <begin position="355"/>
        <end position="384"/>
    </location>
</feature>
<evidence type="ECO:0000313" key="3">
    <source>
        <dbReference type="Proteomes" id="UP000188726"/>
    </source>
</evidence>
<feature type="region of interest" description="Disordered" evidence="1">
    <location>
        <begin position="508"/>
        <end position="545"/>
    </location>
</feature>
<evidence type="ECO:0000256" key="1">
    <source>
        <dbReference type="SAM" id="MobiDB-lite"/>
    </source>
</evidence>
<evidence type="ECO:0000313" key="2">
    <source>
        <dbReference type="EMBL" id="OOE45134.1"/>
    </source>
</evidence>
<reference evidence="2 3" key="1">
    <citation type="journal article" date="2017" name="Genome Announc.">
        <title>Draft Genome Sequences of Salinivibrio proteolyticus, Salinivibrio sharmensis, Salinivibrio siamensis, Salinivibrio costicola subsp. alcaliphilus, Salinivibrio costicola subsp. vallismortis, and 29 New Isolates Belonging to the Genus Salinivibrio.</title>
        <authorList>
            <person name="Lopez-Hermoso C."/>
            <person name="de la Haba R.R."/>
            <person name="Sanchez-Porro C."/>
            <person name="Bayliss S.C."/>
            <person name="Feil E.J."/>
            <person name="Ventosa A."/>
        </authorList>
    </citation>
    <scope>NUCLEOTIDE SEQUENCE [LARGE SCALE GENOMIC DNA]</scope>
    <source>
        <strain evidence="2 3">IC202</strain>
    </source>
</reference>
<proteinExistence type="predicted"/>
<feature type="compositionally biased region" description="Basic and acidic residues" evidence="1">
    <location>
        <begin position="531"/>
        <end position="545"/>
    </location>
</feature>
<dbReference type="EMBL" id="MUEO01000009">
    <property type="protein sequence ID" value="OOE45134.1"/>
    <property type="molecule type" value="Genomic_DNA"/>
</dbReference>